<evidence type="ECO:0000313" key="1">
    <source>
        <dbReference type="EMBL" id="MEJ8305115.1"/>
    </source>
</evidence>
<keyword evidence="2" id="KW-1185">Reference proteome</keyword>
<keyword evidence="1" id="KW-0472">Membrane</keyword>
<protein>
    <submittedName>
        <fullName evidence="1">Energy-coupling factor transporter transmembrane component T</fullName>
    </submittedName>
</protein>
<proteinExistence type="predicted"/>
<reference evidence="1" key="1">
    <citation type="submission" date="2024-03" db="EMBL/GenBank/DDBJ databases">
        <title>Whole genome sequecning of epiphytes from Marcgravia umbellata leaves.</title>
        <authorList>
            <person name="Kumar G."/>
            <person name="Savka M.A."/>
        </authorList>
    </citation>
    <scope>NUCLEOTIDE SEQUENCE</scope>
    <source>
        <strain evidence="1">RIT_BL5</strain>
    </source>
</reference>
<evidence type="ECO:0000313" key="2">
    <source>
        <dbReference type="Proteomes" id="UP001380953"/>
    </source>
</evidence>
<sequence>MNTSNAVLVGQFIERDSALHRLDPRIKIIGLLMFMIVIMMLDSRSGYTAATVVVLIILLLSKIPLGFYFRGLLPLLPVLILTLLYHTIWGKGQTILASYGFLQITVEGILEGIRIVWRILLMILPASALTGTTQPLILAQGLETLLKPLSKLRVPVEQFSLMVVIAIRFIPTILEEIRRIRLARRARGFEPSNRNPFSRLTEFIPILVPLLVSTTRRADNLTLAIEARAYGDGRHRTIFRPLRLTKSDLIAGCLMLLSIAILLVIDFYLSNTHI</sequence>
<dbReference type="EMBL" id="JBBKAR010000039">
    <property type="protein sequence ID" value="MEJ8305115.1"/>
    <property type="molecule type" value="Genomic_DNA"/>
</dbReference>
<comment type="caution">
    <text evidence="1">The sequence shown here is derived from an EMBL/GenBank/DDBJ whole genome shotgun (WGS) entry which is preliminary data.</text>
</comment>
<organism evidence="1 2">
    <name type="scientific">Saccharibacillus sacchari</name>
    <dbReference type="NCBI Taxonomy" id="456493"/>
    <lineage>
        <taxon>Bacteria</taxon>
        <taxon>Bacillati</taxon>
        <taxon>Bacillota</taxon>
        <taxon>Bacilli</taxon>
        <taxon>Bacillales</taxon>
        <taxon>Paenibacillaceae</taxon>
        <taxon>Saccharibacillus</taxon>
    </lineage>
</organism>
<name>A0ACC6PDT7_9BACL</name>
<keyword evidence="1" id="KW-0812">Transmembrane</keyword>
<dbReference type="Proteomes" id="UP001380953">
    <property type="component" value="Unassembled WGS sequence"/>
</dbReference>
<gene>
    <name evidence="1" type="ORF">WKI47_14515</name>
</gene>
<accession>A0ACC6PDT7</accession>